<dbReference type="EMBL" id="FWFL01000011">
    <property type="protein sequence ID" value="SLN64208.1"/>
    <property type="molecule type" value="Genomic_DNA"/>
</dbReference>
<organism evidence="1 2">
    <name type="scientific">Roseovarius litorisediminis</name>
    <dbReference type="NCBI Taxonomy" id="1312363"/>
    <lineage>
        <taxon>Bacteria</taxon>
        <taxon>Pseudomonadati</taxon>
        <taxon>Pseudomonadota</taxon>
        <taxon>Alphaproteobacteria</taxon>
        <taxon>Rhodobacterales</taxon>
        <taxon>Roseobacteraceae</taxon>
        <taxon>Roseovarius</taxon>
    </lineage>
</organism>
<keyword evidence="2" id="KW-1185">Reference proteome</keyword>
<dbReference type="AlphaFoldDB" id="A0A1Y5THI7"/>
<dbReference type="Proteomes" id="UP000193827">
    <property type="component" value="Unassembled WGS sequence"/>
</dbReference>
<dbReference type="RefSeq" id="WP_085893724.1">
    <property type="nucleotide sequence ID" value="NZ_FWFL01000011.1"/>
</dbReference>
<name>A0A1Y5THI7_9RHOB</name>
<gene>
    <name evidence="1" type="ORF">PEL8287_03526</name>
</gene>
<reference evidence="1 2" key="1">
    <citation type="submission" date="2017-03" db="EMBL/GenBank/DDBJ databases">
        <authorList>
            <person name="Afonso C.L."/>
            <person name="Miller P.J."/>
            <person name="Scott M.A."/>
            <person name="Spackman E."/>
            <person name="Goraichik I."/>
            <person name="Dimitrov K.M."/>
            <person name="Suarez D.L."/>
            <person name="Swayne D.E."/>
        </authorList>
    </citation>
    <scope>NUCLEOTIDE SEQUENCE [LARGE SCALE GENOMIC DNA]</scope>
    <source>
        <strain evidence="1 2">CECT 8287</strain>
    </source>
</reference>
<dbReference type="OrthoDB" id="7745547at2"/>
<proteinExistence type="predicted"/>
<protein>
    <submittedName>
        <fullName evidence="1">Uncharacterized protein</fullName>
    </submittedName>
</protein>
<evidence type="ECO:0000313" key="2">
    <source>
        <dbReference type="Proteomes" id="UP000193827"/>
    </source>
</evidence>
<sequence length="162" mass="17280">MVALPDTSQMTAQIRPDKATAPKTVVLRQAVKMVAGTSLILSAVGVWLLPSGAGDAAMQLIKLVFSFSMLGLGVMCISAMDQPDDEPEIEFDTINRQLRIVEFDNLGHPAVTSCHDLDSLSELNFQDGSLTARDADGNQVVALSIHSKTTERALRAAINDAG</sequence>
<evidence type="ECO:0000313" key="1">
    <source>
        <dbReference type="EMBL" id="SLN64208.1"/>
    </source>
</evidence>
<accession>A0A1Y5THI7</accession>